<sequence>MLLSKREKILVVLLAGMILLAGYYKFIMIPLNKNLSQLELDYKEKQLKYIQMKQELQSEVQLNNQIDALNNEILGLAKDFFGKIHQEDIILLLNDLILNSNIRISSLDFTPPRMESLVNGEENLQENDSEEFIAEILSTQFHFEGDYGALIDFLRNIREYEKEIVINNISISNSKDGLLSGNLLLDFYSIPEVNKYFPEETSILHYGESIESDEDGIINPFILYGDFIEIEENNWSMDYDFNDNFRKMTTLYGFEDEKVFFVGNPRDVYGTLSRDANAVEGRYAIRMEYDFIRGGDRSVANLVFEGDRILIPRQPEVFGLWIYGFERSDHKIGAIVVDARGREYKLSLADRIDWLGWSLLETSLPVNITYPAMVQRIYVESESYSDKTKGHFLFDKMEVAYPTILPYSNEINSIMEE</sequence>
<dbReference type="AlphaFoldDB" id="A0A238ZV40"/>
<dbReference type="Proteomes" id="UP000198304">
    <property type="component" value="Unassembled WGS sequence"/>
</dbReference>
<keyword evidence="4" id="KW-1185">Reference proteome</keyword>
<dbReference type="InterPro" id="IPR014717">
    <property type="entry name" value="Transl_elong_EF1B/ribsomal_bS6"/>
</dbReference>
<proteinExistence type="predicted"/>
<evidence type="ECO:0000256" key="2">
    <source>
        <dbReference type="SAM" id="Phobius"/>
    </source>
</evidence>
<protein>
    <submittedName>
        <fullName evidence="3">Type IV pilus assembly protein PilO</fullName>
    </submittedName>
</protein>
<evidence type="ECO:0000256" key="1">
    <source>
        <dbReference type="SAM" id="Coils"/>
    </source>
</evidence>
<gene>
    <name evidence="3" type="ORF">SAMN05446037_100199</name>
</gene>
<keyword evidence="2" id="KW-0472">Membrane</keyword>
<dbReference type="Gene3D" id="3.30.70.60">
    <property type="match status" value="1"/>
</dbReference>
<evidence type="ECO:0000313" key="3">
    <source>
        <dbReference type="EMBL" id="SNR86533.1"/>
    </source>
</evidence>
<keyword evidence="2" id="KW-1133">Transmembrane helix</keyword>
<evidence type="ECO:0000313" key="4">
    <source>
        <dbReference type="Proteomes" id="UP000198304"/>
    </source>
</evidence>
<keyword evidence="2" id="KW-0812">Transmembrane</keyword>
<reference evidence="3 4" key="1">
    <citation type="submission" date="2017-06" db="EMBL/GenBank/DDBJ databases">
        <authorList>
            <person name="Kim H.J."/>
            <person name="Triplett B.A."/>
        </authorList>
    </citation>
    <scope>NUCLEOTIDE SEQUENCE [LARGE SCALE GENOMIC DNA]</scope>
    <source>
        <strain evidence="3 4">SCA</strain>
    </source>
</reference>
<organism evidence="3 4">
    <name type="scientific">Anaerovirgula multivorans</name>
    <dbReference type="NCBI Taxonomy" id="312168"/>
    <lineage>
        <taxon>Bacteria</taxon>
        <taxon>Bacillati</taxon>
        <taxon>Bacillota</taxon>
        <taxon>Clostridia</taxon>
        <taxon>Peptostreptococcales</taxon>
        <taxon>Natronincolaceae</taxon>
        <taxon>Anaerovirgula</taxon>
    </lineage>
</organism>
<accession>A0A238ZV40</accession>
<feature type="transmembrane region" description="Helical" evidence="2">
    <location>
        <begin position="9"/>
        <end position="27"/>
    </location>
</feature>
<dbReference type="OrthoDB" id="1704601at2"/>
<feature type="coiled-coil region" evidence="1">
    <location>
        <begin position="35"/>
        <end position="79"/>
    </location>
</feature>
<dbReference type="RefSeq" id="WP_089280897.1">
    <property type="nucleotide sequence ID" value="NZ_FZOJ01000001.1"/>
</dbReference>
<dbReference type="EMBL" id="FZOJ01000001">
    <property type="protein sequence ID" value="SNR86533.1"/>
    <property type="molecule type" value="Genomic_DNA"/>
</dbReference>
<name>A0A238ZV40_9FIRM</name>
<keyword evidence="1" id="KW-0175">Coiled coil</keyword>